<dbReference type="Gene3D" id="1.10.3720.10">
    <property type="entry name" value="MetI-like"/>
    <property type="match status" value="1"/>
</dbReference>
<comment type="subcellular location">
    <subcellularLocation>
        <location evidence="5">Cell membrane</location>
        <topology evidence="5">Multi-pass membrane protein</topology>
    </subcellularLocation>
    <subcellularLocation>
        <location evidence="1">Membrane</location>
        <topology evidence="1">Multi-pass membrane protein</topology>
    </subcellularLocation>
</comment>
<name>A0A1I0W7J1_9CLOT</name>
<dbReference type="AlphaFoldDB" id="A0A1I0W7J1"/>
<dbReference type="PANTHER" id="PTHR43759">
    <property type="entry name" value="TREHALOSE TRANSPORT SYSTEM PERMEASE PROTEIN SUGA"/>
    <property type="match status" value="1"/>
</dbReference>
<evidence type="ECO:0000313" key="7">
    <source>
        <dbReference type="EMBL" id="SFA84003.1"/>
    </source>
</evidence>
<dbReference type="GO" id="GO:0055085">
    <property type="term" value="P:transmembrane transport"/>
    <property type="evidence" value="ECO:0007669"/>
    <property type="project" value="InterPro"/>
</dbReference>
<feature type="transmembrane region" description="Helical" evidence="5">
    <location>
        <begin position="108"/>
        <end position="128"/>
    </location>
</feature>
<gene>
    <name evidence="7" type="ORF">SAMN04488528_100467</name>
</gene>
<dbReference type="SUPFAM" id="SSF161098">
    <property type="entry name" value="MetI-like"/>
    <property type="match status" value="1"/>
</dbReference>
<evidence type="ECO:0000256" key="2">
    <source>
        <dbReference type="ARBA" id="ARBA00022692"/>
    </source>
</evidence>
<evidence type="ECO:0000313" key="8">
    <source>
        <dbReference type="Proteomes" id="UP000198619"/>
    </source>
</evidence>
<feature type="transmembrane region" description="Helical" evidence="5">
    <location>
        <begin position="206"/>
        <end position="227"/>
    </location>
</feature>
<keyword evidence="8" id="KW-1185">Reference proteome</keyword>
<evidence type="ECO:0000259" key="6">
    <source>
        <dbReference type="PROSITE" id="PS50928"/>
    </source>
</evidence>
<keyword evidence="2 5" id="KW-0812">Transmembrane</keyword>
<feature type="transmembrane region" description="Helical" evidence="5">
    <location>
        <begin position="148"/>
        <end position="172"/>
    </location>
</feature>
<sequence>MKKLSPYILLLPCSLFLIITLGFGVIEGILQSLGFMPSLGMEEVTFKYYAELFKDGEFTKSLLFSLKTSLISSILSVIIGVFIAYILYKRKSRLNNLIIKLPMVIPHIVVVFIILSIFSQGGYISRIMNNLFMISDFNEFPLLINDQYGIGIVIAYLWKEIPFVAIITYDILNNINKDFIIAAKNLGANKGQIFSKILLPLSKKSIITSFLIIFAFSFGAFEVPYLLGPTMPKALPVKAFIEYSSSDLFNRPYAMAINTVLSFISLVIMVFYEISFRKTLK</sequence>
<protein>
    <submittedName>
        <fullName evidence="7">Putative spermidine/putrescine transport system permease protein</fullName>
    </submittedName>
</protein>
<proteinExistence type="inferred from homology"/>
<dbReference type="Proteomes" id="UP000198619">
    <property type="component" value="Unassembled WGS sequence"/>
</dbReference>
<dbReference type="InterPro" id="IPR000515">
    <property type="entry name" value="MetI-like"/>
</dbReference>
<organism evidence="7 8">
    <name type="scientific">Clostridium frigidicarnis</name>
    <dbReference type="NCBI Taxonomy" id="84698"/>
    <lineage>
        <taxon>Bacteria</taxon>
        <taxon>Bacillati</taxon>
        <taxon>Bacillota</taxon>
        <taxon>Clostridia</taxon>
        <taxon>Eubacteriales</taxon>
        <taxon>Clostridiaceae</taxon>
        <taxon>Clostridium</taxon>
    </lineage>
</organism>
<accession>A0A1I0W7J1</accession>
<dbReference type="STRING" id="84698.SAMN04488528_100467"/>
<dbReference type="GO" id="GO:0005886">
    <property type="term" value="C:plasma membrane"/>
    <property type="evidence" value="ECO:0007669"/>
    <property type="project" value="UniProtKB-SubCell"/>
</dbReference>
<keyword evidence="5" id="KW-0813">Transport</keyword>
<reference evidence="7 8" key="1">
    <citation type="submission" date="2016-10" db="EMBL/GenBank/DDBJ databases">
        <authorList>
            <person name="de Groot N.N."/>
        </authorList>
    </citation>
    <scope>NUCLEOTIDE SEQUENCE [LARGE SCALE GENOMIC DNA]</scope>
    <source>
        <strain evidence="7 8">DSM 12271</strain>
    </source>
</reference>
<dbReference type="RefSeq" id="WP_242948293.1">
    <property type="nucleotide sequence ID" value="NZ_FOKI01000004.1"/>
</dbReference>
<keyword evidence="4 5" id="KW-0472">Membrane</keyword>
<dbReference type="InterPro" id="IPR035906">
    <property type="entry name" value="MetI-like_sf"/>
</dbReference>
<evidence type="ECO:0000256" key="4">
    <source>
        <dbReference type="ARBA" id="ARBA00023136"/>
    </source>
</evidence>
<comment type="similarity">
    <text evidence="5">Belongs to the binding-protein-dependent transport system permease family.</text>
</comment>
<feature type="domain" description="ABC transmembrane type-1" evidence="6">
    <location>
        <begin position="62"/>
        <end position="272"/>
    </location>
</feature>
<dbReference type="InterPro" id="IPR052730">
    <property type="entry name" value="Sugar_ABC_transporter"/>
</dbReference>
<evidence type="ECO:0000256" key="1">
    <source>
        <dbReference type="ARBA" id="ARBA00004141"/>
    </source>
</evidence>
<dbReference type="PROSITE" id="PS50928">
    <property type="entry name" value="ABC_TM1"/>
    <property type="match status" value="1"/>
</dbReference>
<keyword evidence="3 5" id="KW-1133">Transmembrane helix</keyword>
<evidence type="ECO:0000256" key="5">
    <source>
        <dbReference type="RuleBase" id="RU363032"/>
    </source>
</evidence>
<dbReference type="CDD" id="cd06261">
    <property type="entry name" value="TM_PBP2"/>
    <property type="match status" value="1"/>
</dbReference>
<feature type="transmembrane region" description="Helical" evidence="5">
    <location>
        <begin position="253"/>
        <end position="272"/>
    </location>
</feature>
<dbReference type="PANTHER" id="PTHR43759:SF1">
    <property type="entry name" value="GLUCOSE IMPORT SYSTEM PERMEASE PROTEIN GLCT"/>
    <property type="match status" value="1"/>
</dbReference>
<dbReference type="EMBL" id="FOKI01000004">
    <property type="protein sequence ID" value="SFA84003.1"/>
    <property type="molecule type" value="Genomic_DNA"/>
</dbReference>
<dbReference type="Pfam" id="PF00528">
    <property type="entry name" value="BPD_transp_1"/>
    <property type="match status" value="1"/>
</dbReference>
<evidence type="ECO:0000256" key="3">
    <source>
        <dbReference type="ARBA" id="ARBA00022989"/>
    </source>
</evidence>
<feature type="transmembrane region" description="Helical" evidence="5">
    <location>
        <begin position="70"/>
        <end position="88"/>
    </location>
</feature>